<accession>A0ABS2Z6C1</accession>
<dbReference type="InterPro" id="IPR036390">
    <property type="entry name" value="WH_DNA-bd_sf"/>
</dbReference>
<feature type="compositionally biased region" description="Polar residues" evidence="7">
    <location>
        <begin position="97"/>
        <end position="110"/>
    </location>
</feature>
<dbReference type="SUPFAM" id="SSF46785">
    <property type="entry name" value="Winged helix' DNA-binding domain"/>
    <property type="match status" value="1"/>
</dbReference>
<keyword evidence="10" id="KW-1185">Reference proteome</keyword>
<feature type="compositionally biased region" description="Polar residues" evidence="7">
    <location>
        <begin position="1"/>
        <end position="20"/>
    </location>
</feature>
<name>A0ABS2Z6C1_POLSE</name>
<evidence type="ECO:0000313" key="9">
    <source>
        <dbReference type="EMBL" id="MBN3293736.1"/>
    </source>
</evidence>
<keyword evidence="5 6" id="KW-0539">Nucleus</keyword>
<evidence type="ECO:0000256" key="5">
    <source>
        <dbReference type="ARBA" id="ARBA00023242"/>
    </source>
</evidence>
<proteinExistence type="predicted"/>
<dbReference type="InterPro" id="IPR032354">
    <property type="entry name" value="FOXP-CC"/>
</dbReference>
<feature type="non-terminal residue" evidence="9">
    <location>
        <position position="1"/>
    </location>
</feature>
<gene>
    <name evidence="9" type="primary">Foxp2_1</name>
    <name evidence="9" type="ORF">GTO92_0004398</name>
</gene>
<evidence type="ECO:0000256" key="4">
    <source>
        <dbReference type="ARBA" id="ARBA00023163"/>
    </source>
</evidence>
<reference evidence="9" key="1">
    <citation type="journal article" date="2021" name="Cell">
        <title>Tracing the genetic footprints of vertebrate landing in non-teleost ray-finned fishes.</title>
        <authorList>
            <person name="Bi X."/>
            <person name="Wang K."/>
            <person name="Yang L."/>
            <person name="Pan H."/>
            <person name="Jiang H."/>
            <person name="Wei Q."/>
            <person name="Fang M."/>
            <person name="Yu H."/>
            <person name="Zhu C."/>
            <person name="Cai Y."/>
            <person name="He Y."/>
            <person name="Gan X."/>
            <person name="Zeng H."/>
            <person name="Yu D."/>
            <person name="Zhu Y."/>
            <person name="Jiang H."/>
            <person name="Qiu Q."/>
            <person name="Yang H."/>
            <person name="Zhang Y.E."/>
            <person name="Wang W."/>
            <person name="Zhu M."/>
            <person name="He S."/>
            <person name="Zhang G."/>
        </authorList>
    </citation>
    <scope>NUCLEOTIDE SEQUENCE</scope>
    <source>
        <strain evidence="9">Bchr_001</strain>
    </source>
</reference>
<feature type="region of interest" description="Disordered" evidence="7">
    <location>
        <begin position="1"/>
        <end position="41"/>
    </location>
</feature>
<feature type="domain" description="Fork-head" evidence="8">
    <location>
        <begin position="218"/>
        <end position="259"/>
    </location>
</feature>
<dbReference type="Gene3D" id="1.20.5.340">
    <property type="match status" value="1"/>
</dbReference>
<feature type="region of interest" description="Disordered" evidence="7">
    <location>
        <begin position="82"/>
        <end position="162"/>
    </location>
</feature>
<feature type="non-terminal residue" evidence="9">
    <location>
        <position position="291"/>
    </location>
</feature>
<comment type="subcellular location">
    <subcellularLocation>
        <location evidence="1 6">Nucleus</location>
    </subcellularLocation>
</comment>
<keyword evidence="3 6" id="KW-0238">DNA-binding</keyword>
<sequence length="291" mass="32045">MPGSQSPQNNLSSSGVQQHNEGGDIVSNPGEPNTTDNTPVQPVRQDLLSLSVGNICDLNAGLLSSGDGHFSRKFYEFISTSGHHTSTGTSSLPSPWPESNTSQPSESSLCKTEAGVSRNTSSPSQSTSARSSPLQRRHSPPNGHTVAQTAKTQSSSQKIPEAPNTLFVNRMCKWPGCEEVFEEYGQFLKHLYRDHSPDEKSLAQWRVQREVVLQLQNQNAVRHNLSLHKCFVRVEGGKGAVWTVDEAEFQRRRGQKFNRTLHVHCTLGTERHVICDGILEPNIFNAGCCKD</sequence>
<keyword evidence="4" id="KW-0804">Transcription</keyword>
<dbReference type="PANTHER" id="PTHR45796">
    <property type="entry name" value="FORKHEAD BOX P, ISOFORM C"/>
    <property type="match status" value="1"/>
</dbReference>
<evidence type="ECO:0000256" key="7">
    <source>
        <dbReference type="SAM" id="MobiDB-lite"/>
    </source>
</evidence>
<dbReference type="InterPro" id="IPR001766">
    <property type="entry name" value="Fork_head_dom"/>
</dbReference>
<dbReference type="Pfam" id="PF16159">
    <property type="entry name" value="FOXP-CC"/>
    <property type="match status" value="1"/>
</dbReference>
<dbReference type="PROSITE" id="PS00028">
    <property type="entry name" value="ZINC_FINGER_C2H2_1"/>
    <property type="match status" value="1"/>
</dbReference>
<feature type="DNA-binding region" description="Fork-head" evidence="6">
    <location>
        <begin position="218"/>
        <end position="259"/>
    </location>
</feature>
<dbReference type="InterPro" id="IPR050998">
    <property type="entry name" value="FOXP"/>
</dbReference>
<protein>
    <submittedName>
        <fullName evidence="9">FOXP2 protein</fullName>
    </submittedName>
</protein>
<evidence type="ECO:0000256" key="6">
    <source>
        <dbReference type="PROSITE-ProRule" id="PRU00089"/>
    </source>
</evidence>
<evidence type="ECO:0000313" key="10">
    <source>
        <dbReference type="Proteomes" id="UP001166052"/>
    </source>
</evidence>
<dbReference type="InterPro" id="IPR013087">
    <property type="entry name" value="Znf_C2H2_type"/>
</dbReference>
<feature type="compositionally biased region" description="Polar residues" evidence="7">
    <location>
        <begin position="145"/>
        <end position="158"/>
    </location>
</feature>
<feature type="compositionally biased region" description="Low complexity" evidence="7">
    <location>
        <begin position="82"/>
        <end position="91"/>
    </location>
</feature>
<evidence type="ECO:0000259" key="8">
    <source>
        <dbReference type="PROSITE" id="PS50039"/>
    </source>
</evidence>
<dbReference type="SMART" id="SM00339">
    <property type="entry name" value="FH"/>
    <property type="match status" value="1"/>
</dbReference>
<dbReference type="PANTHER" id="PTHR45796:SF2">
    <property type="entry name" value="FORKHEAD BOX P3"/>
    <property type="match status" value="1"/>
</dbReference>
<dbReference type="Proteomes" id="UP001166052">
    <property type="component" value="Unassembled WGS sequence"/>
</dbReference>
<keyword evidence="2" id="KW-0805">Transcription regulation</keyword>
<dbReference type="EMBL" id="JAAWVN010022766">
    <property type="protein sequence ID" value="MBN3293736.1"/>
    <property type="molecule type" value="Genomic_DNA"/>
</dbReference>
<dbReference type="PROSITE" id="PS50039">
    <property type="entry name" value="FORK_HEAD_3"/>
    <property type="match status" value="1"/>
</dbReference>
<comment type="caution">
    <text evidence="9">The sequence shown here is derived from an EMBL/GenBank/DDBJ whole genome shotgun (WGS) entry which is preliminary data.</text>
</comment>
<evidence type="ECO:0000256" key="2">
    <source>
        <dbReference type="ARBA" id="ARBA00023015"/>
    </source>
</evidence>
<evidence type="ECO:0000256" key="3">
    <source>
        <dbReference type="ARBA" id="ARBA00023125"/>
    </source>
</evidence>
<feature type="compositionally biased region" description="Polar residues" evidence="7">
    <location>
        <begin position="30"/>
        <end position="40"/>
    </location>
</feature>
<organism evidence="9 10">
    <name type="scientific">Polypterus senegalus</name>
    <name type="common">Senegal bichir</name>
    <dbReference type="NCBI Taxonomy" id="55291"/>
    <lineage>
        <taxon>Eukaryota</taxon>
        <taxon>Metazoa</taxon>
        <taxon>Chordata</taxon>
        <taxon>Craniata</taxon>
        <taxon>Vertebrata</taxon>
        <taxon>Euteleostomi</taxon>
        <taxon>Actinopterygii</taxon>
        <taxon>Polypteriformes</taxon>
        <taxon>Polypteridae</taxon>
        <taxon>Polypterus</taxon>
    </lineage>
</organism>
<evidence type="ECO:0000256" key="1">
    <source>
        <dbReference type="ARBA" id="ARBA00004123"/>
    </source>
</evidence>
<feature type="compositionally biased region" description="Low complexity" evidence="7">
    <location>
        <begin position="117"/>
        <end position="133"/>
    </location>
</feature>